<protein>
    <submittedName>
        <fullName evidence="3">Succinyl-CoA--3-ketoacid-CoA transferase</fullName>
    </submittedName>
</protein>
<dbReference type="PANTHER" id="PTHR13707">
    <property type="entry name" value="KETOACID-COENZYME A TRANSFERASE"/>
    <property type="match status" value="1"/>
</dbReference>
<comment type="similarity">
    <text evidence="1">Belongs to the 3-oxoacid CoA-transferase subunit B family.</text>
</comment>
<dbReference type="OrthoDB" id="9778604at2"/>
<dbReference type="Proteomes" id="UP000323521">
    <property type="component" value="Chromosome"/>
</dbReference>
<sequence length="210" mass="21905">MADREWIAWRVAQELREGDAVNLGIGIPTLVPKYLPKGMNVYFQSENGIVGMGAVPLPEQQNDNLVDAAGKPTSIMTGGVVFDSSFSFALIRGGHLDFAVLGALEVDAQGRIANWMIPGKMVPGMGGGMDLAVGAKKVIVAMTHTASGGKPKILSQCSLPLTSTRPVNKIITDLAVIQVDQDGLVLCELAPGATIDGVLAATGARLQIGI</sequence>
<dbReference type="SUPFAM" id="SSF100950">
    <property type="entry name" value="NagB/RpiA/CoA transferase-like"/>
    <property type="match status" value="1"/>
</dbReference>
<dbReference type="InterPro" id="IPR037171">
    <property type="entry name" value="NagB/RpiA_transferase-like"/>
</dbReference>
<dbReference type="InterPro" id="IPR004165">
    <property type="entry name" value="CoA_trans_fam_I"/>
</dbReference>
<dbReference type="RefSeq" id="WP_148137152.1">
    <property type="nucleotide sequence ID" value="NZ_CP017634.1"/>
</dbReference>
<proteinExistence type="inferred from homology"/>
<dbReference type="NCBIfam" id="TIGR02428">
    <property type="entry name" value="pcaJ_scoB_fam"/>
    <property type="match status" value="1"/>
</dbReference>
<dbReference type="Gene3D" id="3.40.1080.10">
    <property type="entry name" value="Glutaconate Coenzyme A-transferase"/>
    <property type="match status" value="1"/>
</dbReference>
<dbReference type="PANTHER" id="PTHR13707:SF60">
    <property type="entry name" value="ACETATE COA-TRANSFERASE SUBUNIT ALPHA"/>
    <property type="match status" value="1"/>
</dbReference>
<accession>A0A3G1KZD4</accession>
<organism evidence="3 4">
    <name type="scientific">Formimonas warabiya</name>
    <dbReference type="NCBI Taxonomy" id="1761012"/>
    <lineage>
        <taxon>Bacteria</taxon>
        <taxon>Bacillati</taxon>
        <taxon>Bacillota</taxon>
        <taxon>Clostridia</taxon>
        <taxon>Eubacteriales</taxon>
        <taxon>Peptococcaceae</taxon>
        <taxon>Candidatus Formimonas</taxon>
    </lineage>
</organism>
<name>A0A3G1KZD4_FORW1</name>
<dbReference type="Pfam" id="PF01144">
    <property type="entry name" value="CoA_trans"/>
    <property type="match status" value="1"/>
</dbReference>
<dbReference type="SMART" id="SM00882">
    <property type="entry name" value="CoA_trans"/>
    <property type="match status" value="1"/>
</dbReference>
<reference evidence="3 4" key="1">
    <citation type="submission" date="2016-10" db="EMBL/GenBank/DDBJ databases">
        <title>Complete Genome Sequence of Peptococcaceae strain DCMF.</title>
        <authorList>
            <person name="Edwards R.J."/>
            <person name="Holland S.I."/>
            <person name="Deshpande N.P."/>
            <person name="Wong Y.K."/>
            <person name="Ertan H."/>
            <person name="Manefield M."/>
            <person name="Russell T.L."/>
            <person name="Lee M.J."/>
        </authorList>
    </citation>
    <scope>NUCLEOTIDE SEQUENCE [LARGE SCALE GENOMIC DNA]</scope>
    <source>
        <strain evidence="3 4">DCMF</strain>
    </source>
</reference>
<dbReference type="InterPro" id="IPR012791">
    <property type="entry name" value="3-oxoacid_CoA-transf_B"/>
</dbReference>
<evidence type="ECO:0000256" key="2">
    <source>
        <dbReference type="ARBA" id="ARBA00022679"/>
    </source>
</evidence>
<dbReference type="PROSITE" id="PS01274">
    <property type="entry name" value="COA_TRANSF_2"/>
    <property type="match status" value="1"/>
</dbReference>
<evidence type="ECO:0000313" key="3">
    <source>
        <dbReference type="EMBL" id="ATW27768.1"/>
    </source>
</evidence>
<dbReference type="AlphaFoldDB" id="A0A3G1KZD4"/>
<dbReference type="GO" id="GO:0008410">
    <property type="term" value="F:CoA-transferase activity"/>
    <property type="evidence" value="ECO:0007669"/>
    <property type="project" value="InterPro"/>
</dbReference>
<evidence type="ECO:0000256" key="1">
    <source>
        <dbReference type="ARBA" id="ARBA00007047"/>
    </source>
</evidence>
<gene>
    <name evidence="3" type="ORF">DCMF_26140</name>
</gene>
<evidence type="ECO:0000313" key="4">
    <source>
        <dbReference type="Proteomes" id="UP000323521"/>
    </source>
</evidence>
<dbReference type="KEGG" id="fwa:DCMF_26140"/>
<dbReference type="EMBL" id="CP017634">
    <property type="protein sequence ID" value="ATW27768.1"/>
    <property type="molecule type" value="Genomic_DNA"/>
</dbReference>
<keyword evidence="2 3" id="KW-0808">Transferase</keyword>
<keyword evidence="4" id="KW-1185">Reference proteome</keyword>
<dbReference type="InterPro" id="IPR004164">
    <property type="entry name" value="CoA_transf_AS"/>
</dbReference>